<feature type="region of interest" description="Disordered" evidence="7">
    <location>
        <begin position="312"/>
        <end position="358"/>
    </location>
</feature>
<evidence type="ECO:0000259" key="8">
    <source>
        <dbReference type="Pfam" id="PF04261"/>
    </source>
</evidence>
<dbReference type="NCBIfam" id="TIGR01413">
    <property type="entry name" value="Dyp_perox_fam"/>
    <property type="match status" value="1"/>
</dbReference>
<feature type="compositionally biased region" description="Pro residues" evidence="7">
    <location>
        <begin position="333"/>
        <end position="343"/>
    </location>
</feature>
<protein>
    <submittedName>
        <fullName evidence="10">Dyp-type peroxidase</fullName>
    </submittedName>
</protein>
<feature type="compositionally biased region" description="Low complexity" evidence="7">
    <location>
        <begin position="320"/>
        <end position="329"/>
    </location>
</feature>
<keyword evidence="11" id="KW-1185">Reference proteome</keyword>
<dbReference type="Proteomes" id="UP001500466">
    <property type="component" value="Unassembled WGS sequence"/>
</dbReference>
<evidence type="ECO:0000256" key="7">
    <source>
        <dbReference type="SAM" id="MobiDB-lite"/>
    </source>
</evidence>
<dbReference type="EMBL" id="BAABHS010000006">
    <property type="protein sequence ID" value="GAA4959098.1"/>
    <property type="molecule type" value="Genomic_DNA"/>
</dbReference>
<accession>A0ABP9H104</accession>
<dbReference type="InterPro" id="IPR048327">
    <property type="entry name" value="Dyp_perox_N"/>
</dbReference>
<dbReference type="InterPro" id="IPR006314">
    <property type="entry name" value="Dyp_peroxidase"/>
</dbReference>
<dbReference type="SUPFAM" id="SSF54909">
    <property type="entry name" value="Dimeric alpha+beta barrel"/>
    <property type="match status" value="1"/>
</dbReference>
<organism evidence="10 11">
    <name type="scientific">Yinghuangia aomiensis</name>
    <dbReference type="NCBI Taxonomy" id="676205"/>
    <lineage>
        <taxon>Bacteria</taxon>
        <taxon>Bacillati</taxon>
        <taxon>Actinomycetota</taxon>
        <taxon>Actinomycetes</taxon>
        <taxon>Kitasatosporales</taxon>
        <taxon>Streptomycetaceae</taxon>
        <taxon>Yinghuangia</taxon>
    </lineage>
</organism>
<comment type="caution">
    <text evidence="10">The sequence shown here is derived from an EMBL/GenBank/DDBJ whole genome shotgun (WGS) entry which is preliminary data.</text>
</comment>
<keyword evidence="5" id="KW-0408">Iron</keyword>
<evidence type="ECO:0000256" key="5">
    <source>
        <dbReference type="ARBA" id="ARBA00023004"/>
    </source>
</evidence>
<name>A0ABP9H104_9ACTN</name>
<dbReference type="RefSeq" id="WP_345675220.1">
    <property type="nucleotide sequence ID" value="NZ_BAABHS010000006.1"/>
</dbReference>
<comment type="cofactor">
    <cofactor evidence="1">
        <name>heme b</name>
        <dbReference type="ChEBI" id="CHEBI:60344"/>
    </cofactor>
</comment>
<sequence>MIPSPSPFPEPQPALAPLTSAAVFLVVTVEPGGEQQVRDLLPEISALTRSVGFRVPEAALSVCTGIGSDVWGRLFAGPRPAELHPFQERVGRIHRAPSTPGDLLFHIRAHRMDLCFELASHFMSRLEGAVAVVDETHGFKYFDDRDLLGFVDGTENPVGSPAYRAAIVGDTDPEFAGGSYVIVQKYLHDLTGWNALTVEAQERAVGRTKLSDIELDDDEKPADSHVTLNTVEDDDGNQLQIVRRNMPFGSFGRGEFGTYFIGYAATPSVTERMIDNMFLGDPPGIHDRLLDFSTAVTGGLFFVPSQEWLDADHPAAGSGAATEPAPATRAEPDPAPTAEPAPDPDPHAGSLRIGSLKA</sequence>
<feature type="domain" description="Dyp-type peroxidase C-terminal" evidence="9">
    <location>
        <begin position="143"/>
        <end position="307"/>
    </location>
</feature>
<proteinExistence type="inferred from homology"/>
<evidence type="ECO:0000256" key="1">
    <source>
        <dbReference type="ARBA" id="ARBA00001970"/>
    </source>
</evidence>
<reference evidence="11" key="1">
    <citation type="journal article" date="2019" name="Int. J. Syst. Evol. Microbiol.">
        <title>The Global Catalogue of Microorganisms (GCM) 10K type strain sequencing project: providing services to taxonomists for standard genome sequencing and annotation.</title>
        <authorList>
            <consortium name="The Broad Institute Genomics Platform"/>
            <consortium name="The Broad Institute Genome Sequencing Center for Infectious Disease"/>
            <person name="Wu L."/>
            <person name="Ma J."/>
        </authorList>
    </citation>
    <scope>NUCLEOTIDE SEQUENCE [LARGE SCALE GENOMIC DNA]</scope>
    <source>
        <strain evidence="11">JCM 17986</strain>
    </source>
</reference>
<dbReference type="InterPro" id="IPR011008">
    <property type="entry name" value="Dimeric_a/b-barrel"/>
</dbReference>
<evidence type="ECO:0000313" key="11">
    <source>
        <dbReference type="Proteomes" id="UP001500466"/>
    </source>
</evidence>
<evidence type="ECO:0000259" key="9">
    <source>
        <dbReference type="Pfam" id="PF20628"/>
    </source>
</evidence>
<keyword evidence="4" id="KW-0560">Oxidoreductase</keyword>
<dbReference type="Pfam" id="PF20628">
    <property type="entry name" value="Dyp_perox_C"/>
    <property type="match status" value="1"/>
</dbReference>
<evidence type="ECO:0000256" key="4">
    <source>
        <dbReference type="ARBA" id="ARBA00023002"/>
    </source>
</evidence>
<evidence type="ECO:0000256" key="3">
    <source>
        <dbReference type="ARBA" id="ARBA00022723"/>
    </source>
</evidence>
<keyword evidence="2 10" id="KW-0575">Peroxidase</keyword>
<keyword evidence="3" id="KW-0479">Metal-binding</keyword>
<dbReference type="PROSITE" id="PS51404">
    <property type="entry name" value="DYP_PEROXIDASE"/>
    <property type="match status" value="1"/>
</dbReference>
<evidence type="ECO:0000313" key="10">
    <source>
        <dbReference type="EMBL" id="GAA4959098.1"/>
    </source>
</evidence>
<dbReference type="PANTHER" id="PTHR30521">
    <property type="entry name" value="DEFERROCHELATASE/PEROXIDASE"/>
    <property type="match status" value="1"/>
</dbReference>
<evidence type="ECO:0000256" key="6">
    <source>
        <dbReference type="ARBA" id="ARBA00025737"/>
    </source>
</evidence>
<dbReference type="PANTHER" id="PTHR30521:SF0">
    <property type="entry name" value="DYP-TYPE PEROXIDASE FAMILY PROTEIN"/>
    <property type="match status" value="1"/>
</dbReference>
<comment type="similarity">
    <text evidence="6">Belongs to the DyP-type peroxidase family.</text>
</comment>
<feature type="domain" description="Dyp-type peroxidase N-terminal" evidence="8">
    <location>
        <begin position="13"/>
        <end position="140"/>
    </location>
</feature>
<gene>
    <name evidence="10" type="ORF">GCM10023205_22450</name>
</gene>
<dbReference type="Pfam" id="PF04261">
    <property type="entry name" value="Dyp_perox_N"/>
    <property type="match status" value="1"/>
</dbReference>
<evidence type="ECO:0000256" key="2">
    <source>
        <dbReference type="ARBA" id="ARBA00022559"/>
    </source>
</evidence>
<dbReference type="InterPro" id="IPR048328">
    <property type="entry name" value="Dyp_perox_C"/>
</dbReference>
<dbReference type="GO" id="GO:0004601">
    <property type="term" value="F:peroxidase activity"/>
    <property type="evidence" value="ECO:0007669"/>
    <property type="project" value="UniProtKB-KW"/>
</dbReference>